<accession>A0A652ZVQ9</accession>
<dbReference type="SUPFAM" id="SSF56037">
    <property type="entry name" value="PheT/TilS domain"/>
    <property type="match status" value="1"/>
</dbReference>
<dbReference type="Gene3D" id="3.50.40.10">
    <property type="entry name" value="Phenylalanyl-trna Synthetase, Chain B, domain 3"/>
    <property type="match status" value="1"/>
</dbReference>
<dbReference type="GO" id="GO:0003723">
    <property type="term" value="F:RNA binding"/>
    <property type="evidence" value="ECO:0007669"/>
    <property type="project" value="InterPro"/>
</dbReference>
<dbReference type="GO" id="GO:0004826">
    <property type="term" value="F:phenylalanine-tRNA ligase activity"/>
    <property type="evidence" value="ECO:0007669"/>
    <property type="project" value="InterPro"/>
</dbReference>
<organism evidence="2">
    <name type="scientific">uncultured Spirochaetota bacterium</name>
    <dbReference type="NCBI Taxonomy" id="460511"/>
    <lineage>
        <taxon>Bacteria</taxon>
        <taxon>Pseudomonadati</taxon>
        <taxon>Spirochaetota</taxon>
        <taxon>environmental samples</taxon>
    </lineage>
</organism>
<dbReference type="AlphaFoldDB" id="A0A652ZVQ9"/>
<reference evidence="2" key="1">
    <citation type="submission" date="2018-07" db="EMBL/GenBank/DDBJ databases">
        <authorList>
            <consortium name="Genoscope - CEA"/>
            <person name="William W."/>
        </authorList>
    </citation>
    <scope>NUCLEOTIDE SEQUENCE</scope>
    <source>
        <strain evidence="2">IK1</strain>
    </source>
</reference>
<proteinExistence type="predicted"/>
<sequence length="268" mass="29322">MSTVEFLLPNRVVYKLEFCKAVKDCDRRHILKLHLSIAPGQGLETLRLGLVQAKGLKWDYFGQNADGIGVDRRTGNAGPGASNPHAEALKEARAKGGALVSPERKAALRSLLRYGSYKPAGRAKPSSEYLLQALLEEDFPQVNYFVDSINIVSLVSAYPISIIDLDKAGEAFLVRRGFEGERYVFNQGGQSIDLKDLLCVCRKSAEDWLPTANPVRDSMATKLFPGASRALAFIYAPGGPEGRDLETACEQLTRYLSNAAASAEWSIL</sequence>
<dbReference type="InterPro" id="IPR020825">
    <property type="entry name" value="Phe-tRNA_synthase-like_B3/B4"/>
</dbReference>
<feature type="domain" description="B3/B4 tRNA-binding" evidence="1">
    <location>
        <begin position="123"/>
        <end position="203"/>
    </location>
</feature>
<evidence type="ECO:0000259" key="1">
    <source>
        <dbReference type="Pfam" id="PF03483"/>
    </source>
</evidence>
<dbReference type="Pfam" id="PF03483">
    <property type="entry name" value="B3_4"/>
    <property type="match status" value="1"/>
</dbReference>
<gene>
    <name evidence="2" type="ORF">TRIP_E230039</name>
</gene>
<dbReference type="InterPro" id="IPR005146">
    <property type="entry name" value="B3/B4_tRNA-bd"/>
</dbReference>
<evidence type="ECO:0000313" key="2">
    <source>
        <dbReference type="EMBL" id="VBB39856.1"/>
    </source>
</evidence>
<protein>
    <submittedName>
        <fullName evidence="2">B3/4 domain protein (Modular protein)</fullName>
    </submittedName>
</protein>
<name>A0A652ZVQ9_9SPIR</name>
<dbReference type="EMBL" id="UPXP01000016">
    <property type="protein sequence ID" value="VBB39856.1"/>
    <property type="molecule type" value="Genomic_DNA"/>
</dbReference>